<evidence type="ECO:0000313" key="3">
    <source>
        <dbReference type="Proteomes" id="UP000020681"/>
    </source>
</evidence>
<evidence type="ECO:0000313" key="2">
    <source>
        <dbReference type="EMBL" id="EUA92389.1"/>
    </source>
</evidence>
<feature type="region of interest" description="Disordered" evidence="1">
    <location>
        <begin position="1"/>
        <end position="37"/>
    </location>
</feature>
<proteinExistence type="predicted"/>
<protein>
    <submittedName>
        <fullName evidence="2">Sulfate permease family inorganic anion transporter domain protein</fullName>
    </submittedName>
</protein>
<feature type="compositionally biased region" description="Polar residues" evidence="1">
    <location>
        <begin position="7"/>
        <end position="16"/>
    </location>
</feature>
<keyword evidence="3" id="KW-1185">Reference proteome</keyword>
<organism evidence="2 3">
    <name type="scientific">Mycobacterium ulcerans str. Harvey</name>
    <dbReference type="NCBI Taxonomy" id="1299332"/>
    <lineage>
        <taxon>Bacteria</taxon>
        <taxon>Bacillati</taxon>
        <taxon>Actinomycetota</taxon>
        <taxon>Actinomycetes</taxon>
        <taxon>Mycobacteriales</taxon>
        <taxon>Mycobacteriaceae</taxon>
        <taxon>Mycobacterium</taxon>
        <taxon>Mycobacterium ulcerans group</taxon>
    </lineage>
</organism>
<reference evidence="2 3" key="1">
    <citation type="submission" date="2014-01" db="EMBL/GenBank/DDBJ databases">
        <authorList>
            <person name="Dobos K."/>
            <person name="Lenaerts A."/>
            <person name="Ordway D."/>
            <person name="DeGroote M.A."/>
            <person name="Parker T."/>
            <person name="Sizemore C."/>
            <person name="Tallon L.J."/>
            <person name="Sadzewicz L.K."/>
            <person name="Sengamalay N."/>
            <person name="Fraser C.M."/>
            <person name="Hine E."/>
            <person name="Shefchek K.A."/>
            <person name="Das S.P."/>
            <person name="Tettelin H."/>
        </authorList>
    </citation>
    <scope>NUCLEOTIDE SEQUENCE [LARGE SCALE GENOMIC DNA]</scope>
    <source>
        <strain evidence="2 3">Harvey</strain>
    </source>
</reference>
<sequence>MIPPTTAAINPASTGASEAMAMPNDNGSATRKTTSEAGKSCLMTDRTRSGRDICDTRDNRDVVGGSGVPGCWA</sequence>
<gene>
    <name evidence="2" type="ORF">I551_1101</name>
</gene>
<feature type="compositionally biased region" description="Polar residues" evidence="1">
    <location>
        <begin position="25"/>
        <end position="37"/>
    </location>
</feature>
<dbReference type="Proteomes" id="UP000020681">
    <property type="component" value="Unassembled WGS sequence"/>
</dbReference>
<comment type="caution">
    <text evidence="2">The sequence shown here is derived from an EMBL/GenBank/DDBJ whole genome shotgun (WGS) entry which is preliminary data.</text>
</comment>
<accession>A0ABP3ANC6</accession>
<name>A0ABP3ANC6_MYCUL</name>
<dbReference type="EMBL" id="JAOL01000077">
    <property type="protein sequence ID" value="EUA92389.1"/>
    <property type="molecule type" value="Genomic_DNA"/>
</dbReference>
<evidence type="ECO:0000256" key="1">
    <source>
        <dbReference type="SAM" id="MobiDB-lite"/>
    </source>
</evidence>